<comment type="caution">
    <text evidence="1">The sequence shown here is derived from an EMBL/GenBank/DDBJ whole genome shotgun (WGS) entry which is preliminary data.</text>
</comment>
<keyword evidence="2" id="KW-1185">Reference proteome</keyword>
<sequence>MKQKRVHDNFYVATIGIVNEDEAVDLCQASSSTYTPILYLVTIFNRQAYPRITRIHSACGTLAESVADVEGELNEYVLVDTFTNIKLIWARSFPRREGPEGIVRQTYLPSTSYYTVVEGPVPACTSRPLQRFHPPHILVALVCMLGTKTYIELTRAYIPSTGHATSVDIAGYRPHFQQECQGKEVRCDVLEDLNVSDGGFAEPSRECNKFRTDKGNFIFAVAPNEDDDVADHLKGVQSGSIDLDARNAACIGKSRHAGHGTRTAPFLDMGYLAYVIRTGRPVPCDYGCNHEIKTTVVIPIATLFFLIGRTFRWALTLSCKFCDFCHDPAAEEEYQGDGVGPRVFPSQGAVCVYVREVQMCYMTPCPEEGYALGRRSGHFWKDARRVEIPDTPFKYKEVEIQKPWQG</sequence>
<evidence type="ECO:0000313" key="2">
    <source>
        <dbReference type="Proteomes" id="UP001175228"/>
    </source>
</evidence>
<protein>
    <submittedName>
        <fullName evidence="1">Uncharacterized protein</fullName>
    </submittedName>
</protein>
<dbReference type="AlphaFoldDB" id="A0AA39PZY4"/>
<dbReference type="EMBL" id="JAUEPU010000023">
    <property type="protein sequence ID" value="KAK0493698.1"/>
    <property type="molecule type" value="Genomic_DNA"/>
</dbReference>
<gene>
    <name evidence="1" type="ORF">EDD18DRAFT_1107697</name>
</gene>
<name>A0AA39PZY4_9AGAR</name>
<dbReference type="Proteomes" id="UP001175228">
    <property type="component" value="Unassembled WGS sequence"/>
</dbReference>
<evidence type="ECO:0000313" key="1">
    <source>
        <dbReference type="EMBL" id="KAK0493698.1"/>
    </source>
</evidence>
<proteinExistence type="predicted"/>
<reference evidence="1" key="1">
    <citation type="submission" date="2023-06" db="EMBL/GenBank/DDBJ databases">
        <authorList>
            <consortium name="Lawrence Berkeley National Laboratory"/>
            <person name="Ahrendt S."/>
            <person name="Sahu N."/>
            <person name="Indic B."/>
            <person name="Wong-Bajracharya J."/>
            <person name="Merenyi Z."/>
            <person name="Ke H.-M."/>
            <person name="Monk M."/>
            <person name="Kocsube S."/>
            <person name="Drula E."/>
            <person name="Lipzen A."/>
            <person name="Balint B."/>
            <person name="Henrissat B."/>
            <person name="Andreopoulos B."/>
            <person name="Martin F.M."/>
            <person name="Harder C.B."/>
            <person name="Rigling D."/>
            <person name="Ford K.L."/>
            <person name="Foster G.D."/>
            <person name="Pangilinan J."/>
            <person name="Papanicolaou A."/>
            <person name="Barry K."/>
            <person name="LaButti K."/>
            <person name="Viragh M."/>
            <person name="Koriabine M."/>
            <person name="Yan M."/>
            <person name="Riley R."/>
            <person name="Champramary S."/>
            <person name="Plett K.L."/>
            <person name="Tsai I.J."/>
            <person name="Slot J."/>
            <person name="Sipos G."/>
            <person name="Plett J."/>
            <person name="Nagy L.G."/>
            <person name="Grigoriev I.V."/>
        </authorList>
    </citation>
    <scope>NUCLEOTIDE SEQUENCE</scope>
    <source>
        <strain evidence="1">HWK02</strain>
    </source>
</reference>
<accession>A0AA39PZY4</accession>
<organism evidence="1 2">
    <name type="scientific">Armillaria luteobubalina</name>
    <dbReference type="NCBI Taxonomy" id="153913"/>
    <lineage>
        <taxon>Eukaryota</taxon>
        <taxon>Fungi</taxon>
        <taxon>Dikarya</taxon>
        <taxon>Basidiomycota</taxon>
        <taxon>Agaricomycotina</taxon>
        <taxon>Agaricomycetes</taxon>
        <taxon>Agaricomycetidae</taxon>
        <taxon>Agaricales</taxon>
        <taxon>Marasmiineae</taxon>
        <taxon>Physalacriaceae</taxon>
        <taxon>Armillaria</taxon>
    </lineage>
</organism>